<protein>
    <submittedName>
        <fullName evidence="2">Uncharacterized protein</fullName>
    </submittedName>
</protein>
<keyword evidence="1" id="KW-1133">Transmembrane helix</keyword>
<sequence length="127" mass="14134">MAMSQEAHFRCVHCKNDFELTTEQVDAFMESGTVVCPRCTYGLVFKEHDLAKLVAVKSKNRRQILMFGCLTIGLPLLNLWILLQWGSGLAFLSSFLTFLVLASAVPALKDVSFVRLDLEPENPVGQG</sequence>
<keyword evidence="1" id="KW-0472">Membrane</keyword>
<keyword evidence="1" id="KW-0812">Transmembrane</keyword>
<gene>
    <name evidence="2" type="ORF">GHO27_07780</name>
</gene>
<feature type="transmembrane region" description="Helical" evidence="1">
    <location>
        <begin position="64"/>
        <end position="83"/>
    </location>
</feature>
<evidence type="ECO:0000313" key="3">
    <source>
        <dbReference type="Proteomes" id="UP000478064"/>
    </source>
</evidence>
<evidence type="ECO:0000256" key="1">
    <source>
        <dbReference type="SAM" id="Phobius"/>
    </source>
</evidence>
<proteinExistence type="predicted"/>
<evidence type="ECO:0000313" key="2">
    <source>
        <dbReference type="EMBL" id="MQU05585.1"/>
    </source>
</evidence>
<dbReference type="EMBL" id="WIVU01000011">
    <property type="protein sequence ID" value="MQU05585.1"/>
    <property type="molecule type" value="Genomic_DNA"/>
</dbReference>
<comment type="caution">
    <text evidence="2">The sequence shown here is derived from an EMBL/GenBank/DDBJ whole genome shotgun (WGS) entry which is preliminary data.</text>
</comment>
<organism evidence="2 3">
    <name type="scientific">Pseudomonas helleri</name>
    <dbReference type="NCBI Taxonomy" id="1608996"/>
    <lineage>
        <taxon>Bacteria</taxon>
        <taxon>Pseudomonadati</taxon>
        <taxon>Pseudomonadota</taxon>
        <taxon>Gammaproteobacteria</taxon>
        <taxon>Pseudomonadales</taxon>
        <taxon>Pseudomonadaceae</taxon>
        <taxon>Pseudomonas</taxon>
    </lineage>
</organism>
<reference evidence="2 3" key="1">
    <citation type="submission" date="2019-10" db="EMBL/GenBank/DDBJ databases">
        <title>Evaluation of single-gene subtyping targets for Pseudomonas.</title>
        <authorList>
            <person name="Reichler S.J."/>
            <person name="Orsi R.H."/>
            <person name="Wiedmann M."/>
            <person name="Martin N.H."/>
            <person name="Murphy S.I."/>
        </authorList>
    </citation>
    <scope>NUCLEOTIDE SEQUENCE [LARGE SCALE GENOMIC DNA]</scope>
    <source>
        <strain evidence="2 3">FSL R10-1637</strain>
    </source>
</reference>
<accession>A0A6L5HT21</accession>
<feature type="transmembrane region" description="Helical" evidence="1">
    <location>
        <begin position="89"/>
        <end position="108"/>
    </location>
</feature>
<dbReference type="Proteomes" id="UP000478064">
    <property type="component" value="Unassembled WGS sequence"/>
</dbReference>
<dbReference type="AlphaFoldDB" id="A0A6L5HT21"/>
<name>A0A6L5HT21_9PSED</name>
<dbReference type="RefSeq" id="WP_153373536.1">
    <property type="nucleotide sequence ID" value="NZ_WIVU01000011.1"/>
</dbReference>